<evidence type="ECO:0000256" key="9">
    <source>
        <dbReference type="SAM" id="MobiDB-lite"/>
    </source>
</evidence>
<dbReference type="GO" id="GO:0006352">
    <property type="term" value="P:DNA-templated transcription initiation"/>
    <property type="evidence" value="ECO:0007669"/>
    <property type="project" value="InterPro"/>
</dbReference>
<organism evidence="12 13">
    <name type="scientific">Shouchella lehensis</name>
    <dbReference type="NCBI Taxonomy" id="300825"/>
    <lineage>
        <taxon>Bacteria</taxon>
        <taxon>Bacillati</taxon>
        <taxon>Bacillota</taxon>
        <taxon>Bacilli</taxon>
        <taxon>Bacillales</taxon>
        <taxon>Bacillaceae</taxon>
        <taxon>Shouchella</taxon>
    </lineage>
</organism>
<dbReference type="Proteomes" id="UP000298210">
    <property type="component" value="Unassembled WGS sequence"/>
</dbReference>
<name>A0A4Y7WSB9_9BACI</name>
<dbReference type="InterPro" id="IPR007634">
    <property type="entry name" value="RNA_pol_sigma_54_DNA-bd"/>
</dbReference>
<sequence>MELGLFQKQTLNLVMTHELRQAIHLLQYSTLDVRSYLEELALENPLLELKNTYQKDNHPKLSSKTSDEKHQALENTPNANGTLKEYVNQQLVDLSLTPSQTKRLAFLIESLNEDGYLPESTVFYCNWLGCSEEELQEVVQILQSLEPAGVGAFSLAECLYLQVIRQHLDHPVTRAVILNDLEKVAARKWKQLAKTYGVTMLDIQEIYDVIRTLQPRPGASFYTNPTVYIEPDVHFTLFNGEILVSASSTIVPTVEINNEYKELLQFDQQTRRYCIEKEQQIEWLLTSLKQREKTILQVAEVISFIQAPYFLSKKGQLQPMTLQMIATELDIHESTVSRATANKYAQTPRGLLELKSLFTARASAVNDGISNASVKALLKQMIESENKEKPLSDQQIVELLKNNEGISLSRRVIAKYRDELGILSSVKRKRYDDHERIG</sequence>
<evidence type="ECO:0000256" key="5">
    <source>
        <dbReference type="ARBA" id="ARBA00023015"/>
    </source>
</evidence>
<keyword evidence="2" id="KW-0240">DNA-directed RNA polymerase</keyword>
<evidence type="ECO:0000256" key="7">
    <source>
        <dbReference type="ARBA" id="ARBA00023125"/>
    </source>
</evidence>
<evidence type="ECO:0000256" key="6">
    <source>
        <dbReference type="ARBA" id="ARBA00023082"/>
    </source>
</evidence>
<evidence type="ECO:0000256" key="2">
    <source>
        <dbReference type="ARBA" id="ARBA00022478"/>
    </source>
</evidence>
<evidence type="ECO:0000259" key="11">
    <source>
        <dbReference type="Pfam" id="PF04963"/>
    </source>
</evidence>
<dbReference type="GO" id="GO:0000428">
    <property type="term" value="C:DNA-directed RNA polymerase complex"/>
    <property type="evidence" value="ECO:0007669"/>
    <property type="project" value="UniProtKB-KW"/>
</dbReference>
<keyword evidence="6" id="KW-0731">Sigma factor</keyword>
<evidence type="ECO:0000259" key="10">
    <source>
        <dbReference type="Pfam" id="PF04552"/>
    </source>
</evidence>
<evidence type="ECO:0000256" key="3">
    <source>
        <dbReference type="ARBA" id="ARBA00022679"/>
    </source>
</evidence>
<dbReference type="AlphaFoldDB" id="A0A4Y7WSB9"/>
<dbReference type="GO" id="GO:0016987">
    <property type="term" value="F:sigma factor activity"/>
    <property type="evidence" value="ECO:0007669"/>
    <property type="project" value="UniProtKB-KW"/>
</dbReference>
<comment type="caution">
    <text evidence="12">The sequence shown here is derived from an EMBL/GenBank/DDBJ whole genome shotgun (WGS) entry which is preliminary data.</text>
</comment>
<dbReference type="Gene3D" id="1.10.10.60">
    <property type="entry name" value="Homeodomain-like"/>
    <property type="match status" value="1"/>
</dbReference>
<dbReference type="GO" id="GO:0003677">
    <property type="term" value="F:DNA binding"/>
    <property type="evidence" value="ECO:0007669"/>
    <property type="project" value="UniProtKB-KW"/>
</dbReference>
<feature type="region of interest" description="Disordered" evidence="9">
    <location>
        <begin position="53"/>
        <end position="79"/>
    </location>
</feature>
<keyword evidence="3" id="KW-0808">Transferase</keyword>
<dbReference type="PROSITE" id="PS00717">
    <property type="entry name" value="SIGMA54_1"/>
    <property type="match status" value="1"/>
</dbReference>
<gene>
    <name evidence="12" type="primary">rpoN</name>
    <name evidence="12" type="ORF">E2L03_05215</name>
</gene>
<feature type="domain" description="RNA polymerase sigma factor 54 core-binding" evidence="11">
    <location>
        <begin position="74"/>
        <end position="260"/>
    </location>
</feature>
<dbReference type="InterPro" id="IPR007046">
    <property type="entry name" value="RNA_pol_sigma_54_core-bd"/>
</dbReference>
<evidence type="ECO:0000313" key="13">
    <source>
        <dbReference type="Proteomes" id="UP000298210"/>
    </source>
</evidence>
<dbReference type="NCBIfam" id="TIGR02395">
    <property type="entry name" value="rpoN_sigma"/>
    <property type="match status" value="1"/>
</dbReference>
<dbReference type="InterPro" id="IPR038709">
    <property type="entry name" value="RpoN_core-bd_sf"/>
</dbReference>
<dbReference type="PANTHER" id="PTHR32248:SF4">
    <property type="entry name" value="RNA POLYMERASE SIGMA-54 FACTOR"/>
    <property type="match status" value="1"/>
</dbReference>
<evidence type="ECO:0000256" key="4">
    <source>
        <dbReference type="ARBA" id="ARBA00022695"/>
    </source>
</evidence>
<proteinExistence type="inferred from homology"/>
<dbReference type="PIRSF" id="PIRSF000774">
    <property type="entry name" value="RpoN"/>
    <property type="match status" value="1"/>
</dbReference>
<feature type="domain" description="RNA polymerase sigma factor 54 DNA-binding" evidence="10">
    <location>
        <begin position="273"/>
        <end position="430"/>
    </location>
</feature>
<evidence type="ECO:0000313" key="12">
    <source>
        <dbReference type="EMBL" id="TES51321.1"/>
    </source>
</evidence>
<dbReference type="Gene3D" id="1.10.10.1330">
    <property type="entry name" value="RNA polymerase sigma-54 factor, core-binding domain"/>
    <property type="match status" value="1"/>
</dbReference>
<dbReference type="GO" id="GO:0016779">
    <property type="term" value="F:nucleotidyltransferase activity"/>
    <property type="evidence" value="ECO:0007669"/>
    <property type="project" value="UniProtKB-KW"/>
</dbReference>
<dbReference type="PRINTS" id="PR00045">
    <property type="entry name" value="SIGMA54FCT"/>
</dbReference>
<dbReference type="InterPro" id="IPR000394">
    <property type="entry name" value="RNA_pol_sigma_54"/>
</dbReference>
<dbReference type="GO" id="GO:0001216">
    <property type="term" value="F:DNA-binding transcription activator activity"/>
    <property type="evidence" value="ECO:0007669"/>
    <property type="project" value="InterPro"/>
</dbReference>
<keyword evidence="5" id="KW-0805">Transcription regulation</keyword>
<keyword evidence="4" id="KW-0548">Nucleotidyltransferase</keyword>
<reference evidence="12 13" key="1">
    <citation type="submission" date="2019-03" db="EMBL/GenBank/DDBJ databases">
        <authorList>
            <person name="Liu G."/>
        </authorList>
    </citation>
    <scope>NUCLEOTIDE SEQUENCE [LARGE SCALE GENOMIC DNA]</scope>
    <source>
        <strain evidence="12 13">DSM 19099</strain>
    </source>
</reference>
<dbReference type="Pfam" id="PF04963">
    <property type="entry name" value="Sigma54_CBD"/>
    <property type="match status" value="1"/>
</dbReference>
<dbReference type="Pfam" id="PF04552">
    <property type="entry name" value="Sigma54_DBD"/>
    <property type="match status" value="1"/>
</dbReference>
<evidence type="ECO:0000256" key="8">
    <source>
        <dbReference type="ARBA" id="ARBA00023163"/>
    </source>
</evidence>
<evidence type="ECO:0000256" key="1">
    <source>
        <dbReference type="ARBA" id="ARBA00008798"/>
    </source>
</evidence>
<accession>A0A4Y7WSB9</accession>
<keyword evidence="7" id="KW-0238">DNA-binding</keyword>
<dbReference type="PROSITE" id="PS50044">
    <property type="entry name" value="SIGMA54_3"/>
    <property type="match status" value="1"/>
</dbReference>
<protein>
    <submittedName>
        <fullName evidence="12">RNA polymerase factor sigma-54</fullName>
    </submittedName>
</protein>
<keyword evidence="8" id="KW-0804">Transcription</keyword>
<comment type="similarity">
    <text evidence="1">Belongs to the sigma-54 factor family.</text>
</comment>
<dbReference type="Pfam" id="PF00309">
    <property type="entry name" value="Sigma54_AID"/>
    <property type="match status" value="1"/>
</dbReference>
<dbReference type="EMBL" id="SNUX01000001">
    <property type="protein sequence ID" value="TES51321.1"/>
    <property type="molecule type" value="Genomic_DNA"/>
</dbReference>
<dbReference type="RefSeq" id="WP_134258660.1">
    <property type="nucleotide sequence ID" value="NZ_LDIM01000012.1"/>
</dbReference>
<dbReference type="PANTHER" id="PTHR32248">
    <property type="entry name" value="RNA POLYMERASE SIGMA-54 FACTOR"/>
    <property type="match status" value="1"/>
</dbReference>
<feature type="compositionally biased region" description="Basic and acidic residues" evidence="9">
    <location>
        <begin position="53"/>
        <end position="72"/>
    </location>
</feature>